<evidence type="ECO:0000313" key="3">
    <source>
        <dbReference type="Proteomes" id="UP000662939"/>
    </source>
</evidence>
<dbReference type="EMBL" id="CP070496">
    <property type="protein sequence ID" value="QSB06508.1"/>
    <property type="molecule type" value="Genomic_DNA"/>
</dbReference>
<reference evidence="2" key="1">
    <citation type="submission" date="2021-02" db="EMBL/GenBank/DDBJ databases">
        <title>Natronoglycomyces albus gen. nov., sp. nov, a haloalkaliphilic actinobacterium from a soda solonchak soil.</title>
        <authorList>
            <person name="Sorokin D.Y."/>
            <person name="Khijniak T.V."/>
            <person name="Zakharycheva A.P."/>
            <person name="Boueva O.V."/>
            <person name="Ariskina E.V."/>
            <person name="Hahnke R.L."/>
            <person name="Bunk B."/>
            <person name="Sproer C."/>
            <person name="Schumann P."/>
            <person name="Evtushenko L.I."/>
            <person name="Kublanov I.V."/>
        </authorList>
    </citation>
    <scope>NUCLEOTIDE SEQUENCE</scope>
    <source>
        <strain evidence="2">DSM 106290</strain>
    </source>
</reference>
<evidence type="ECO:0000256" key="1">
    <source>
        <dbReference type="SAM" id="MobiDB-lite"/>
    </source>
</evidence>
<dbReference type="Proteomes" id="UP000662939">
    <property type="component" value="Chromosome"/>
</dbReference>
<proteinExistence type="predicted"/>
<keyword evidence="3" id="KW-1185">Reference proteome</keyword>
<organism evidence="2 3">
    <name type="scientific">Natronoglycomyces albus</name>
    <dbReference type="NCBI Taxonomy" id="2811108"/>
    <lineage>
        <taxon>Bacteria</taxon>
        <taxon>Bacillati</taxon>
        <taxon>Actinomycetota</taxon>
        <taxon>Actinomycetes</taxon>
        <taxon>Glycomycetales</taxon>
        <taxon>Glycomycetaceae</taxon>
        <taxon>Natronoglycomyces</taxon>
    </lineage>
</organism>
<evidence type="ECO:0000313" key="2">
    <source>
        <dbReference type="EMBL" id="QSB06508.1"/>
    </source>
</evidence>
<feature type="region of interest" description="Disordered" evidence="1">
    <location>
        <begin position="1"/>
        <end position="20"/>
    </location>
</feature>
<gene>
    <name evidence="2" type="ORF">JQS30_06285</name>
</gene>
<dbReference type="KEGG" id="nav:JQS30_06285"/>
<name>A0A895XY13_9ACTN</name>
<sequence length="229" mass="24006">MTGETLILTDPSSSERPVAKSRYGSLDMPLTVWHIADSSDLMTGLLAQLQPCGPVAAIDVDGWEAAAAHGREVFVYSRNEAADRHLMASASVVVHDRVRIASAGATEFIKNVNAQRQKAGLVVASGWVLRAHGVLSAVVDQLRPGGYLVIIAHDDREAVDVAMLVTDAQGGATGLAFTAHLIAVTRGALDAARAEHHTLAGADRPKRARRHLGVAIWTVAASAGGDGDV</sequence>
<dbReference type="AlphaFoldDB" id="A0A895XY13"/>
<protein>
    <submittedName>
        <fullName evidence="2">Uncharacterized protein</fullName>
    </submittedName>
</protein>
<dbReference type="RefSeq" id="WP_213172519.1">
    <property type="nucleotide sequence ID" value="NZ_CP070496.1"/>
</dbReference>
<accession>A0A895XY13</accession>